<dbReference type="AlphaFoldDB" id="A0A165E795"/>
<dbReference type="InterPro" id="IPR000246">
    <property type="entry name" value="Peptidase_T2"/>
</dbReference>
<dbReference type="InParanoid" id="A0A165E795"/>
<dbReference type="GO" id="GO:0051604">
    <property type="term" value="P:protein maturation"/>
    <property type="evidence" value="ECO:0007669"/>
    <property type="project" value="TreeGrafter"/>
</dbReference>
<evidence type="ECO:0000313" key="3">
    <source>
        <dbReference type="EMBL" id="KZV86225.1"/>
    </source>
</evidence>
<dbReference type="GO" id="GO:0005737">
    <property type="term" value="C:cytoplasm"/>
    <property type="evidence" value="ECO:0007669"/>
    <property type="project" value="TreeGrafter"/>
</dbReference>
<evidence type="ECO:0000256" key="1">
    <source>
        <dbReference type="PIRSR" id="PIRSR600246-1"/>
    </source>
</evidence>
<organism evidence="3 4">
    <name type="scientific">Exidia glandulosa HHB12029</name>
    <dbReference type="NCBI Taxonomy" id="1314781"/>
    <lineage>
        <taxon>Eukaryota</taxon>
        <taxon>Fungi</taxon>
        <taxon>Dikarya</taxon>
        <taxon>Basidiomycota</taxon>
        <taxon>Agaricomycotina</taxon>
        <taxon>Agaricomycetes</taxon>
        <taxon>Auriculariales</taxon>
        <taxon>Exidiaceae</taxon>
        <taxon>Exidia</taxon>
    </lineage>
</organism>
<feature type="active site" description="Nucleophile" evidence="1">
    <location>
        <position position="185"/>
    </location>
</feature>
<dbReference type="PANTHER" id="PTHR10188">
    <property type="entry name" value="L-ASPARAGINASE"/>
    <property type="match status" value="1"/>
</dbReference>
<dbReference type="Gene3D" id="3.60.20.30">
    <property type="entry name" value="(Glycosyl)asparaginase"/>
    <property type="match status" value="1"/>
</dbReference>
<protein>
    <submittedName>
        <fullName evidence="3">N-terminal nucleophile aminohydrolase</fullName>
    </submittedName>
</protein>
<dbReference type="PANTHER" id="PTHR10188:SF8">
    <property type="entry name" value="THREONINE ASPARTASE 1"/>
    <property type="match status" value="1"/>
</dbReference>
<dbReference type="InterPro" id="IPR029055">
    <property type="entry name" value="Ntn_hydrolases_N"/>
</dbReference>
<dbReference type="Proteomes" id="UP000077266">
    <property type="component" value="Unassembled WGS sequence"/>
</dbReference>
<feature type="site" description="Cleavage; by autolysis" evidence="2">
    <location>
        <begin position="184"/>
        <end position="185"/>
    </location>
</feature>
<accession>A0A165E795</accession>
<evidence type="ECO:0000313" key="4">
    <source>
        <dbReference type="Proteomes" id="UP000077266"/>
    </source>
</evidence>
<keyword evidence="4" id="KW-1185">Reference proteome</keyword>
<dbReference type="GO" id="GO:0004298">
    <property type="term" value="F:threonine-type endopeptidase activity"/>
    <property type="evidence" value="ECO:0007669"/>
    <property type="project" value="InterPro"/>
</dbReference>
<gene>
    <name evidence="3" type="ORF">EXIGLDRAFT_725051</name>
</gene>
<keyword evidence="3" id="KW-0378">Hydrolase</keyword>
<evidence type="ECO:0000256" key="2">
    <source>
        <dbReference type="PIRSR" id="PIRSR600246-3"/>
    </source>
</evidence>
<proteinExistence type="predicted"/>
<dbReference type="CDD" id="cd04514">
    <property type="entry name" value="Taspase1_like"/>
    <property type="match status" value="1"/>
</dbReference>
<dbReference type="EMBL" id="KV426162">
    <property type="protein sequence ID" value="KZV86225.1"/>
    <property type="molecule type" value="Genomic_DNA"/>
</dbReference>
<dbReference type="STRING" id="1314781.A0A165E795"/>
<dbReference type="FunCoup" id="A0A165E795">
    <property type="interactions" value="36"/>
</dbReference>
<dbReference type="InterPro" id="IPR037464">
    <property type="entry name" value="Taspase1"/>
</dbReference>
<name>A0A165E795_EXIGL</name>
<dbReference type="Pfam" id="PF01112">
    <property type="entry name" value="Asparaginase_2"/>
    <property type="match status" value="1"/>
</dbReference>
<sequence>MPRRPRYVIAVHGGAGDHPEEHDRAVRRALRSALAIGRDTNVTVLDVVQDAVMALEDDPVLNAGYGSNLTTDGRVECDAALMRGADGAFGSVGAVSGVKNPIRLAGAILDASRRPRVLGRVPPLTLVGEGARQFASQYGVELVDPETLVAPHARELWEKWSVRLAEVEAGATLTEDEKMGGMQDTVGAVAWVEGEGMAAAVSSGGILLKLPGRLGEAAVYGAGCWATPNLACSVSGTGEDIVRTGLARTIVETIVARGTDATHEVLHELLAETFWESSLASGELEPSAGALVMVRESDNSNEADENDSALRLWCAFTTPSMAVGYTTSTASKHKAVILRRPAELSASNCAETGEGDRPKARVYITTLSIET</sequence>
<dbReference type="SUPFAM" id="SSF56235">
    <property type="entry name" value="N-terminal nucleophile aminohydrolases (Ntn hydrolases)"/>
    <property type="match status" value="1"/>
</dbReference>
<reference evidence="3 4" key="1">
    <citation type="journal article" date="2016" name="Mol. Biol. Evol.">
        <title>Comparative Genomics of Early-Diverging Mushroom-Forming Fungi Provides Insights into the Origins of Lignocellulose Decay Capabilities.</title>
        <authorList>
            <person name="Nagy L.G."/>
            <person name="Riley R."/>
            <person name="Tritt A."/>
            <person name="Adam C."/>
            <person name="Daum C."/>
            <person name="Floudas D."/>
            <person name="Sun H."/>
            <person name="Yadav J.S."/>
            <person name="Pangilinan J."/>
            <person name="Larsson K.H."/>
            <person name="Matsuura K."/>
            <person name="Barry K."/>
            <person name="Labutti K."/>
            <person name="Kuo R."/>
            <person name="Ohm R.A."/>
            <person name="Bhattacharya S.S."/>
            <person name="Shirouzu T."/>
            <person name="Yoshinaga Y."/>
            <person name="Martin F.M."/>
            <person name="Grigoriev I.V."/>
            <person name="Hibbett D.S."/>
        </authorList>
    </citation>
    <scope>NUCLEOTIDE SEQUENCE [LARGE SCALE GENOMIC DNA]</scope>
    <source>
        <strain evidence="3 4">HHB12029</strain>
    </source>
</reference>
<dbReference type="OrthoDB" id="77601at2759"/>